<dbReference type="Gene3D" id="3.40.50.300">
    <property type="entry name" value="P-loop containing nucleotide triphosphate hydrolases"/>
    <property type="match status" value="1"/>
</dbReference>
<feature type="chain" id="PRO_5028863426" description="NB-ARC domain-containing protein" evidence="2">
    <location>
        <begin position="26"/>
        <end position="727"/>
    </location>
</feature>
<dbReference type="OrthoDB" id="6161812at2759"/>
<reference evidence="4 5" key="1">
    <citation type="submission" date="2019-12" db="EMBL/GenBank/DDBJ databases">
        <title>Draft genome sequence of the ascomycete Xylaria multiplex DSM 110363.</title>
        <authorList>
            <person name="Buettner E."/>
            <person name="Kellner H."/>
        </authorList>
    </citation>
    <scope>NUCLEOTIDE SEQUENCE [LARGE SCALE GENOMIC DNA]</scope>
    <source>
        <strain evidence="4 5">DSM 110363</strain>
    </source>
</reference>
<dbReference type="EMBL" id="WUBL01000038">
    <property type="protein sequence ID" value="KAF2969313.1"/>
    <property type="molecule type" value="Genomic_DNA"/>
</dbReference>
<dbReference type="InterPro" id="IPR011990">
    <property type="entry name" value="TPR-like_helical_dom_sf"/>
</dbReference>
<proteinExistence type="predicted"/>
<accession>A0A7C8MV31</accession>
<feature type="domain" description="NB-ARC" evidence="3">
    <location>
        <begin position="193"/>
        <end position="353"/>
    </location>
</feature>
<dbReference type="InterPro" id="IPR002182">
    <property type="entry name" value="NB-ARC"/>
</dbReference>
<comment type="caution">
    <text evidence="4">The sequence shown here is derived from an EMBL/GenBank/DDBJ whole genome shotgun (WGS) entry which is preliminary data.</text>
</comment>
<name>A0A7C8MV31_9PEZI</name>
<evidence type="ECO:0000313" key="4">
    <source>
        <dbReference type="EMBL" id="KAF2969313.1"/>
    </source>
</evidence>
<dbReference type="SUPFAM" id="SSF48452">
    <property type="entry name" value="TPR-like"/>
    <property type="match status" value="1"/>
</dbReference>
<protein>
    <recommendedName>
        <fullName evidence="3">NB-ARC domain-containing protein</fullName>
    </recommendedName>
</protein>
<dbReference type="GO" id="GO:0043531">
    <property type="term" value="F:ADP binding"/>
    <property type="evidence" value="ECO:0007669"/>
    <property type="project" value="InterPro"/>
</dbReference>
<dbReference type="InterPro" id="IPR027417">
    <property type="entry name" value="P-loop_NTPase"/>
</dbReference>
<dbReference type="Gene3D" id="1.25.40.10">
    <property type="entry name" value="Tetratricopeptide repeat domain"/>
    <property type="match status" value="1"/>
</dbReference>
<organism evidence="4 5">
    <name type="scientific">Xylaria multiplex</name>
    <dbReference type="NCBI Taxonomy" id="323545"/>
    <lineage>
        <taxon>Eukaryota</taxon>
        <taxon>Fungi</taxon>
        <taxon>Dikarya</taxon>
        <taxon>Ascomycota</taxon>
        <taxon>Pezizomycotina</taxon>
        <taxon>Sordariomycetes</taxon>
        <taxon>Xylariomycetidae</taxon>
        <taxon>Xylariales</taxon>
        <taxon>Xylariaceae</taxon>
        <taxon>Xylaria</taxon>
    </lineage>
</organism>
<dbReference type="Pfam" id="PF00931">
    <property type="entry name" value="NB-ARC"/>
    <property type="match status" value="1"/>
</dbReference>
<feature type="signal peptide" evidence="2">
    <location>
        <begin position="1"/>
        <end position="25"/>
    </location>
</feature>
<evidence type="ECO:0000313" key="5">
    <source>
        <dbReference type="Proteomes" id="UP000481858"/>
    </source>
</evidence>
<keyword evidence="2" id="KW-0732">Signal</keyword>
<dbReference type="PRINTS" id="PR00364">
    <property type="entry name" value="DISEASERSIST"/>
</dbReference>
<dbReference type="Proteomes" id="UP000481858">
    <property type="component" value="Unassembled WGS sequence"/>
</dbReference>
<evidence type="ECO:0000256" key="2">
    <source>
        <dbReference type="SAM" id="SignalP"/>
    </source>
</evidence>
<dbReference type="PANTHER" id="PTHR35205:SF1">
    <property type="entry name" value="ZU5 DOMAIN-CONTAINING PROTEIN"/>
    <property type="match status" value="1"/>
</dbReference>
<sequence>MMENPVDTSMMWGLLFLIFKACTLLGPLALGGVNRSQASTLSRITKWLDNIGHKLRVSNDCSAGITDVDKVKGDTVEVHKEIVILWLNIIMTLRKEERGKSNDIDRDQSAWESLSKIYNDAYQTIDEAVRRIEKVAEMAERQAHAMKEMTLLQHYLSMESMSKIILGVREEDTLPCNTLPVAENVCFFGRHAIMKQIDNHLTPTDTNSRLSSIALYGLGGIGKTQIALAYAYQKLNDLDAVFWISAEDAYSVQLSFSRVAVDALKLPAAHAHAHQENMLLVRNWLQTIPAKWLLTFDNVDSCEVVDNYWPNAKHGAVLVITRDEVIATLPIDTGIEINGFDVNEAADFFLQMASKRCQAKDERNAALRVAGELGGLPLALNQMAALINARKCTIADFEVMNYENSQSKPEPLAPTMNFVNLLANAANAIHDNDTTNVVPGLLECATSAFLECVEEDRDELIWAFIQSMKAMYHLTTSEFSRSEGEMTEGLEIRQRLLAPDDLLISLGYSWLGMAVGGQERYEEGLDLLLKAGRILEGPAGDIPTRKLVWRYNTSRNYYCMGRYDEAEKLLSAALEKANSWYQRAYGHLTFASLRMRMGRIADAKTHVDAAKDILETSEISARFSWVSSYCAYRAGVVAIAQGRVVDAIEETEKAVAIGRYVKVPTGILSRCTHALSKALAMEPSRQGEAERQRIEARRLRMQMPCGGGDLDDESDEAFERLVKMDHR</sequence>
<evidence type="ECO:0000256" key="1">
    <source>
        <dbReference type="SAM" id="Coils"/>
    </source>
</evidence>
<dbReference type="PANTHER" id="PTHR35205">
    <property type="entry name" value="NB-ARC AND TPR DOMAIN PROTEIN"/>
    <property type="match status" value="1"/>
</dbReference>
<keyword evidence="5" id="KW-1185">Reference proteome</keyword>
<evidence type="ECO:0000259" key="3">
    <source>
        <dbReference type="Pfam" id="PF00931"/>
    </source>
</evidence>
<dbReference type="InParanoid" id="A0A7C8MV31"/>
<dbReference type="SUPFAM" id="SSF52540">
    <property type="entry name" value="P-loop containing nucleoside triphosphate hydrolases"/>
    <property type="match status" value="1"/>
</dbReference>
<feature type="coiled-coil region" evidence="1">
    <location>
        <begin position="122"/>
        <end position="149"/>
    </location>
</feature>
<keyword evidence="1" id="KW-0175">Coiled coil</keyword>
<dbReference type="AlphaFoldDB" id="A0A7C8MV31"/>
<gene>
    <name evidence="4" type="ORF">GQX73_g4250</name>
</gene>